<keyword evidence="3" id="KW-1185">Reference proteome</keyword>
<comment type="caution">
    <text evidence="2">The sequence shown here is derived from an EMBL/GenBank/DDBJ whole genome shotgun (WGS) entry which is preliminary data.</text>
</comment>
<organism evidence="2 3">
    <name type="scientific">Marinibaculum pumilum</name>
    <dbReference type="NCBI Taxonomy" id="1766165"/>
    <lineage>
        <taxon>Bacteria</taxon>
        <taxon>Pseudomonadati</taxon>
        <taxon>Pseudomonadota</taxon>
        <taxon>Alphaproteobacteria</taxon>
        <taxon>Rhodospirillales</taxon>
        <taxon>Rhodospirillaceae</taxon>
        <taxon>Marinibaculum</taxon>
    </lineage>
</organism>
<name>A0ABV7KZP4_9PROT</name>
<evidence type="ECO:0000256" key="1">
    <source>
        <dbReference type="SAM" id="MobiDB-lite"/>
    </source>
</evidence>
<feature type="region of interest" description="Disordered" evidence="1">
    <location>
        <begin position="1"/>
        <end position="34"/>
    </location>
</feature>
<feature type="compositionally biased region" description="Low complexity" evidence="1">
    <location>
        <begin position="156"/>
        <end position="171"/>
    </location>
</feature>
<sequence>MVQASTDGALATDDSSSDSSGSGDSSSSSSDPPSWFTYTGPSLGASVSLGASKSITIVGFQAVTNIVHQQAISWGTLSATVNGPTQVALAINGPRKTIKMDLGTTYTLAPGGYMHRYLAKNQVQGVEVQANGGQDSTDSANTSAQVVQVQSNGTENNTGPNVNANVNHNQG</sequence>
<evidence type="ECO:0000313" key="2">
    <source>
        <dbReference type="EMBL" id="MFC3227893.1"/>
    </source>
</evidence>
<feature type="region of interest" description="Disordered" evidence="1">
    <location>
        <begin position="152"/>
        <end position="171"/>
    </location>
</feature>
<proteinExistence type="predicted"/>
<accession>A0ABV7KZP4</accession>
<dbReference type="RefSeq" id="WP_379900474.1">
    <property type="nucleotide sequence ID" value="NZ_JBHRTR010000026.1"/>
</dbReference>
<evidence type="ECO:0008006" key="4">
    <source>
        <dbReference type="Google" id="ProtNLM"/>
    </source>
</evidence>
<feature type="compositionally biased region" description="Low complexity" evidence="1">
    <location>
        <begin position="13"/>
        <end position="34"/>
    </location>
</feature>
<dbReference type="Proteomes" id="UP001595528">
    <property type="component" value="Unassembled WGS sequence"/>
</dbReference>
<evidence type="ECO:0000313" key="3">
    <source>
        <dbReference type="Proteomes" id="UP001595528"/>
    </source>
</evidence>
<protein>
    <recommendedName>
        <fullName evidence="4">DUF4397 domain-containing protein</fullName>
    </recommendedName>
</protein>
<reference evidence="3" key="1">
    <citation type="journal article" date="2019" name="Int. J. Syst. Evol. Microbiol.">
        <title>The Global Catalogue of Microorganisms (GCM) 10K type strain sequencing project: providing services to taxonomists for standard genome sequencing and annotation.</title>
        <authorList>
            <consortium name="The Broad Institute Genomics Platform"/>
            <consortium name="The Broad Institute Genome Sequencing Center for Infectious Disease"/>
            <person name="Wu L."/>
            <person name="Ma J."/>
        </authorList>
    </citation>
    <scope>NUCLEOTIDE SEQUENCE [LARGE SCALE GENOMIC DNA]</scope>
    <source>
        <strain evidence="3">KCTC 42964</strain>
    </source>
</reference>
<dbReference type="EMBL" id="JBHRTR010000026">
    <property type="protein sequence ID" value="MFC3227893.1"/>
    <property type="molecule type" value="Genomic_DNA"/>
</dbReference>
<gene>
    <name evidence="2" type="ORF">ACFOGJ_11665</name>
</gene>